<dbReference type="GO" id="GO:0005829">
    <property type="term" value="C:cytosol"/>
    <property type="evidence" value="ECO:0007669"/>
    <property type="project" value="TreeGrafter"/>
</dbReference>
<protein>
    <recommendedName>
        <fullName evidence="2">Uridine phosphorylase</fullName>
        <ecNumber evidence="1">2.4.2.3</ecNumber>
    </recommendedName>
</protein>
<reference evidence="5" key="1">
    <citation type="submission" date="2020-10" db="EMBL/GenBank/DDBJ databases">
        <authorList>
            <person name="Gilroy R."/>
        </authorList>
    </citation>
    <scope>NUCLEOTIDE SEQUENCE</scope>
    <source>
        <strain evidence="5">G3-3990</strain>
    </source>
</reference>
<dbReference type="SUPFAM" id="SSF53167">
    <property type="entry name" value="Purine and uridine phosphorylases"/>
    <property type="match status" value="1"/>
</dbReference>
<dbReference type="InterPro" id="IPR000845">
    <property type="entry name" value="Nucleoside_phosphorylase_d"/>
</dbReference>
<proteinExistence type="predicted"/>
<comment type="catalytic activity">
    <reaction evidence="3">
        <text>uridine + phosphate = alpha-D-ribose 1-phosphate + uracil</text>
        <dbReference type="Rhea" id="RHEA:24388"/>
        <dbReference type="ChEBI" id="CHEBI:16704"/>
        <dbReference type="ChEBI" id="CHEBI:17568"/>
        <dbReference type="ChEBI" id="CHEBI:43474"/>
        <dbReference type="ChEBI" id="CHEBI:57720"/>
        <dbReference type="EC" id="2.4.2.3"/>
    </reaction>
</comment>
<evidence type="ECO:0000313" key="6">
    <source>
        <dbReference type="Proteomes" id="UP000823641"/>
    </source>
</evidence>
<comment type="caution">
    <text evidence="5">The sequence shown here is derived from an EMBL/GenBank/DDBJ whole genome shotgun (WGS) entry which is preliminary data.</text>
</comment>
<dbReference type="Pfam" id="PF01048">
    <property type="entry name" value="PNP_UDP_1"/>
    <property type="match status" value="1"/>
</dbReference>
<dbReference type="InterPro" id="IPR035994">
    <property type="entry name" value="Nucleoside_phosphorylase_sf"/>
</dbReference>
<dbReference type="GO" id="GO:0004731">
    <property type="term" value="F:purine-nucleoside phosphorylase activity"/>
    <property type="evidence" value="ECO:0007669"/>
    <property type="project" value="TreeGrafter"/>
</dbReference>
<dbReference type="AlphaFoldDB" id="A0A9D9HVQ3"/>
<dbReference type="Gene3D" id="3.40.50.1580">
    <property type="entry name" value="Nucleoside phosphorylase domain"/>
    <property type="match status" value="1"/>
</dbReference>
<dbReference type="PANTHER" id="PTHR43691">
    <property type="entry name" value="URIDINE PHOSPHORYLASE"/>
    <property type="match status" value="1"/>
</dbReference>
<gene>
    <name evidence="5" type="ORF">IAA73_11000</name>
</gene>
<reference evidence="5" key="2">
    <citation type="journal article" date="2021" name="PeerJ">
        <title>Extensive microbial diversity within the chicken gut microbiome revealed by metagenomics and culture.</title>
        <authorList>
            <person name="Gilroy R."/>
            <person name="Ravi A."/>
            <person name="Getino M."/>
            <person name="Pursley I."/>
            <person name="Horton D.L."/>
            <person name="Alikhan N.F."/>
            <person name="Baker D."/>
            <person name="Gharbi K."/>
            <person name="Hall N."/>
            <person name="Watson M."/>
            <person name="Adriaenssens E.M."/>
            <person name="Foster-Nyarko E."/>
            <person name="Jarju S."/>
            <person name="Secka A."/>
            <person name="Antonio M."/>
            <person name="Oren A."/>
            <person name="Chaudhuri R.R."/>
            <person name="La Ragione R."/>
            <person name="Hildebrand F."/>
            <person name="Pallen M.J."/>
        </authorList>
    </citation>
    <scope>NUCLEOTIDE SEQUENCE</scope>
    <source>
        <strain evidence="5">G3-3990</strain>
    </source>
</reference>
<evidence type="ECO:0000256" key="2">
    <source>
        <dbReference type="ARBA" id="ARBA00021980"/>
    </source>
</evidence>
<dbReference type="Proteomes" id="UP000823641">
    <property type="component" value="Unassembled WGS sequence"/>
</dbReference>
<dbReference type="PANTHER" id="PTHR43691:SF11">
    <property type="entry name" value="FI09636P-RELATED"/>
    <property type="match status" value="1"/>
</dbReference>
<evidence type="ECO:0000256" key="3">
    <source>
        <dbReference type="ARBA" id="ARBA00048447"/>
    </source>
</evidence>
<dbReference type="CDD" id="cd00436">
    <property type="entry name" value="UP_TbUP-like"/>
    <property type="match status" value="1"/>
</dbReference>
<evidence type="ECO:0000259" key="4">
    <source>
        <dbReference type="Pfam" id="PF01048"/>
    </source>
</evidence>
<feature type="domain" description="Nucleoside phosphorylase" evidence="4">
    <location>
        <begin position="32"/>
        <end position="280"/>
    </location>
</feature>
<accession>A0A9D9HVQ3</accession>
<organism evidence="5 6">
    <name type="scientific">Candidatus Gallipaludibacter merdavium</name>
    <dbReference type="NCBI Taxonomy" id="2840839"/>
    <lineage>
        <taxon>Bacteria</taxon>
        <taxon>Pseudomonadati</taxon>
        <taxon>Bacteroidota</taxon>
        <taxon>Bacteroidia</taxon>
        <taxon>Bacteroidales</taxon>
        <taxon>Candidatus Gallipaludibacter</taxon>
    </lineage>
</organism>
<name>A0A9D9HVQ3_9BACT</name>
<sequence length="292" mass="32511">MDKHFPASQLIINDDGSIFHLHLKSEQLADNIILVGDPGRVNMVASFFDEGSIESQTENREFKSITGKYNGKRITCLSTGIGTDNIDIVMNELDALANIDLTTRTEKKEHRTLNIIRIGTCGGMQPDIPIGTFLVSEKSIGFDGVLAFYAGRDNVSELEFEEALVKHLDWYPKAATPYVVSANKDLVERIAQKDMMRGCTISANGFYGPQGRVLRCAIHDPEINDKIESFRFGPYRITNYEMEGSAIAGLALLMGHRAMTVCCVIAQRRAEEADTDYKPFVKQLIATVLQRI</sequence>
<dbReference type="EC" id="2.4.2.3" evidence="1"/>
<dbReference type="GO" id="GO:0004850">
    <property type="term" value="F:uridine phosphorylase activity"/>
    <property type="evidence" value="ECO:0007669"/>
    <property type="project" value="UniProtKB-EC"/>
</dbReference>
<dbReference type="EMBL" id="JADIMG010000101">
    <property type="protein sequence ID" value="MBO8460838.1"/>
    <property type="molecule type" value="Genomic_DNA"/>
</dbReference>
<evidence type="ECO:0000256" key="1">
    <source>
        <dbReference type="ARBA" id="ARBA00011888"/>
    </source>
</evidence>
<dbReference type="GO" id="GO:0006152">
    <property type="term" value="P:purine nucleoside catabolic process"/>
    <property type="evidence" value="ECO:0007669"/>
    <property type="project" value="TreeGrafter"/>
</dbReference>
<evidence type="ECO:0000313" key="5">
    <source>
        <dbReference type="EMBL" id="MBO8460838.1"/>
    </source>
</evidence>